<proteinExistence type="predicted"/>
<evidence type="ECO:0000313" key="2">
    <source>
        <dbReference type="Proteomes" id="UP001358586"/>
    </source>
</evidence>
<dbReference type="EMBL" id="JARKNE010000001">
    <property type="protein sequence ID" value="KAK5844922.1"/>
    <property type="molecule type" value="Genomic_DNA"/>
</dbReference>
<organism evidence="1 2">
    <name type="scientific">Gossypium arboreum</name>
    <name type="common">Tree cotton</name>
    <name type="synonym">Gossypium nanking</name>
    <dbReference type="NCBI Taxonomy" id="29729"/>
    <lineage>
        <taxon>Eukaryota</taxon>
        <taxon>Viridiplantae</taxon>
        <taxon>Streptophyta</taxon>
        <taxon>Embryophyta</taxon>
        <taxon>Tracheophyta</taxon>
        <taxon>Spermatophyta</taxon>
        <taxon>Magnoliopsida</taxon>
        <taxon>eudicotyledons</taxon>
        <taxon>Gunneridae</taxon>
        <taxon>Pentapetalae</taxon>
        <taxon>rosids</taxon>
        <taxon>malvids</taxon>
        <taxon>Malvales</taxon>
        <taxon>Malvaceae</taxon>
        <taxon>Malvoideae</taxon>
        <taxon>Gossypium</taxon>
    </lineage>
</organism>
<name>A0ABR0R172_GOSAR</name>
<accession>A0ABR0R172</accession>
<gene>
    <name evidence="1" type="ORF">PVK06_001068</name>
</gene>
<reference evidence="1 2" key="1">
    <citation type="submission" date="2023-03" db="EMBL/GenBank/DDBJ databases">
        <title>WGS of Gossypium arboreum.</title>
        <authorList>
            <person name="Yu D."/>
        </authorList>
    </citation>
    <scope>NUCLEOTIDE SEQUENCE [LARGE SCALE GENOMIC DNA]</scope>
    <source>
        <tissue evidence="1">Leaf</tissue>
    </source>
</reference>
<sequence length="132" mass="15232">MTSQCSEKSFELEIKSTDNHIMQEQLQIKCFENEELHAKTTLLEQQVTSLFDKLSSFSHEIFEEHADEPRKKNLSQKIKSNMKLLEENSGLCFQNEKPTEEASYAKELTSVDMPLHARKQLEATLEAALVEK</sequence>
<keyword evidence="2" id="KW-1185">Reference proteome</keyword>
<evidence type="ECO:0000313" key="1">
    <source>
        <dbReference type="EMBL" id="KAK5844922.1"/>
    </source>
</evidence>
<protein>
    <submittedName>
        <fullName evidence="1">Uncharacterized protein</fullName>
    </submittedName>
</protein>
<comment type="caution">
    <text evidence="1">The sequence shown here is derived from an EMBL/GenBank/DDBJ whole genome shotgun (WGS) entry which is preliminary data.</text>
</comment>
<dbReference type="Proteomes" id="UP001358586">
    <property type="component" value="Chromosome 1"/>
</dbReference>